<feature type="region of interest" description="Disordered" evidence="1">
    <location>
        <begin position="1"/>
        <end position="40"/>
    </location>
</feature>
<evidence type="ECO:0000313" key="3">
    <source>
        <dbReference type="Proteomes" id="UP000700334"/>
    </source>
</evidence>
<sequence length="170" mass="19493">QKTEKLATKEKEPEAKKADAGENVKNGNPKPKTPKKGKHTAELSDILDLLCIPERQGRIGSIQQLSPGLKRKRRQLLMFYDSHKTCQCTLKVVESWLNHSKNPQSTCVKTVRCHHSWDHSDLPHWMSWKPKGDFPEEAVVCYLELIISVLQSSSSAYNTPEIYHHHFCHN</sequence>
<dbReference type="EMBL" id="JAGFMF010011796">
    <property type="protein sequence ID" value="KAG8512515.1"/>
    <property type="molecule type" value="Genomic_DNA"/>
</dbReference>
<name>A0A8J6A8B9_GALPY</name>
<evidence type="ECO:0000256" key="1">
    <source>
        <dbReference type="SAM" id="MobiDB-lite"/>
    </source>
</evidence>
<dbReference type="AlphaFoldDB" id="A0A8J6A8B9"/>
<proteinExistence type="predicted"/>
<feature type="non-terminal residue" evidence="2">
    <location>
        <position position="170"/>
    </location>
</feature>
<gene>
    <name evidence="2" type="ORF">J0S82_007048</name>
</gene>
<keyword evidence="3" id="KW-1185">Reference proteome</keyword>
<evidence type="ECO:0000313" key="2">
    <source>
        <dbReference type="EMBL" id="KAG8512515.1"/>
    </source>
</evidence>
<accession>A0A8J6A8B9</accession>
<protein>
    <submittedName>
        <fullName evidence="2">Uncharacterized protein</fullName>
    </submittedName>
</protein>
<reference evidence="2" key="1">
    <citation type="journal article" date="2021" name="Evol. Appl.">
        <title>The genome of the Pyrenean desman and the effects of bottlenecks and inbreeding on the genomic landscape of an endangered species.</title>
        <authorList>
            <person name="Escoda L."/>
            <person name="Castresana J."/>
        </authorList>
    </citation>
    <scope>NUCLEOTIDE SEQUENCE</scope>
    <source>
        <strain evidence="2">IBE-C5619</strain>
    </source>
</reference>
<dbReference type="Proteomes" id="UP000700334">
    <property type="component" value="Unassembled WGS sequence"/>
</dbReference>
<feature type="compositionally biased region" description="Basic and acidic residues" evidence="1">
    <location>
        <begin position="1"/>
        <end position="22"/>
    </location>
</feature>
<comment type="caution">
    <text evidence="2">The sequence shown here is derived from an EMBL/GenBank/DDBJ whole genome shotgun (WGS) entry which is preliminary data.</text>
</comment>
<organism evidence="2 3">
    <name type="scientific">Galemys pyrenaicus</name>
    <name type="common">Iberian desman</name>
    <name type="synonym">Pyrenean desman</name>
    <dbReference type="NCBI Taxonomy" id="202257"/>
    <lineage>
        <taxon>Eukaryota</taxon>
        <taxon>Metazoa</taxon>
        <taxon>Chordata</taxon>
        <taxon>Craniata</taxon>
        <taxon>Vertebrata</taxon>
        <taxon>Euteleostomi</taxon>
        <taxon>Mammalia</taxon>
        <taxon>Eutheria</taxon>
        <taxon>Laurasiatheria</taxon>
        <taxon>Eulipotyphla</taxon>
        <taxon>Talpidae</taxon>
        <taxon>Galemys</taxon>
    </lineage>
</organism>